<comment type="caution">
    <text evidence="2">The sequence shown here is derived from an EMBL/GenBank/DDBJ whole genome shotgun (WGS) entry which is preliminary data.</text>
</comment>
<keyword evidence="3" id="KW-1185">Reference proteome</keyword>
<evidence type="ECO:0000313" key="2">
    <source>
        <dbReference type="EMBL" id="ORY16770.1"/>
    </source>
</evidence>
<feature type="region of interest" description="Disordered" evidence="1">
    <location>
        <begin position="29"/>
        <end position="64"/>
    </location>
</feature>
<proteinExistence type="predicted"/>
<dbReference type="AlphaFoldDB" id="A0A1Y2A2Y2"/>
<sequence length="201" mass="22715">MPWPNIPTASHAPLNLVIFSGDSIPPLQPFQKKTNSLGTAAKDRLRHGDHRDMRPRYTRGSSQSPFCVESGSTFGRAAPQEADCRAWETEIRHLRLDTSDSLSLCINTLQFFRTSRTGDCKRSISHNPQVLVSRERRSCHSMSLMIVTFRSRYQEAGIATVDMELLPLLFPIIFAGRSEKSRRTIASDGLLHSLYRLRTIS</sequence>
<name>A0A1Y2A2Y2_9PLEO</name>
<evidence type="ECO:0000313" key="3">
    <source>
        <dbReference type="Proteomes" id="UP000193144"/>
    </source>
</evidence>
<dbReference type="Proteomes" id="UP000193144">
    <property type="component" value="Unassembled WGS sequence"/>
</dbReference>
<evidence type="ECO:0000256" key="1">
    <source>
        <dbReference type="SAM" id="MobiDB-lite"/>
    </source>
</evidence>
<dbReference type="EMBL" id="MCFA01000016">
    <property type="protein sequence ID" value="ORY16770.1"/>
    <property type="molecule type" value="Genomic_DNA"/>
</dbReference>
<organism evidence="2 3">
    <name type="scientific">Clohesyomyces aquaticus</name>
    <dbReference type="NCBI Taxonomy" id="1231657"/>
    <lineage>
        <taxon>Eukaryota</taxon>
        <taxon>Fungi</taxon>
        <taxon>Dikarya</taxon>
        <taxon>Ascomycota</taxon>
        <taxon>Pezizomycotina</taxon>
        <taxon>Dothideomycetes</taxon>
        <taxon>Pleosporomycetidae</taxon>
        <taxon>Pleosporales</taxon>
        <taxon>Lindgomycetaceae</taxon>
        <taxon>Clohesyomyces</taxon>
    </lineage>
</organism>
<gene>
    <name evidence="2" type="ORF">BCR34DRAFT_86643</name>
</gene>
<protein>
    <submittedName>
        <fullName evidence="2">Uncharacterized protein</fullName>
    </submittedName>
</protein>
<accession>A0A1Y2A2Y2</accession>
<reference evidence="2 3" key="1">
    <citation type="submission" date="2016-07" db="EMBL/GenBank/DDBJ databases">
        <title>Pervasive Adenine N6-methylation of Active Genes in Fungi.</title>
        <authorList>
            <consortium name="DOE Joint Genome Institute"/>
            <person name="Mondo S.J."/>
            <person name="Dannebaum R.O."/>
            <person name="Kuo R.C."/>
            <person name="Labutti K."/>
            <person name="Haridas S."/>
            <person name="Kuo A."/>
            <person name="Salamov A."/>
            <person name="Ahrendt S.R."/>
            <person name="Lipzen A."/>
            <person name="Sullivan W."/>
            <person name="Andreopoulos W.B."/>
            <person name="Clum A."/>
            <person name="Lindquist E."/>
            <person name="Daum C."/>
            <person name="Ramamoorthy G.K."/>
            <person name="Gryganskyi A."/>
            <person name="Culley D."/>
            <person name="Magnuson J.K."/>
            <person name="James T.Y."/>
            <person name="O'Malley M.A."/>
            <person name="Stajich J.E."/>
            <person name="Spatafora J.W."/>
            <person name="Visel A."/>
            <person name="Grigoriev I.V."/>
        </authorList>
    </citation>
    <scope>NUCLEOTIDE SEQUENCE [LARGE SCALE GENOMIC DNA]</scope>
    <source>
        <strain evidence="2 3">CBS 115471</strain>
    </source>
</reference>